<organism evidence="1">
    <name type="scientific">marine sediment metagenome</name>
    <dbReference type="NCBI Taxonomy" id="412755"/>
    <lineage>
        <taxon>unclassified sequences</taxon>
        <taxon>metagenomes</taxon>
        <taxon>ecological metagenomes</taxon>
    </lineage>
</organism>
<dbReference type="AlphaFoldDB" id="A0A0F9KF95"/>
<protein>
    <submittedName>
        <fullName evidence="1">Uncharacterized protein</fullName>
    </submittedName>
</protein>
<accession>A0A0F9KF95</accession>
<proteinExistence type="predicted"/>
<evidence type="ECO:0000313" key="1">
    <source>
        <dbReference type="EMBL" id="KKM73356.1"/>
    </source>
</evidence>
<gene>
    <name evidence="1" type="ORF">LCGC14_1411290</name>
</gene>
<comment type="caution">
    <text evidence="1">The sequence shown here is derived from an EMBL/GenBank/DDBJ whole genome shotgun (WGS) entry which is preliminary data.</text>
</comment>
<reference evidence="1" key="1">
    <citation type="journal article" date="2015" name="Nature">
        <title>Complex archaea that bridge the gap between prokaryotes and eukaryotes.</title>
        <authorList>
            <person name="Spang A."/>
            <person name="Saw J.H."/>
            <person name="Jorgensen S.L."/>
            <person name="Zaremba-Niedzwiedzka K."/>
            <person name="Martijn J."/>
            <person name="Lind A.E."/>
            <person name="van Eijk R."/>
            <person name="Schleper C."/>
            <person name="Guy L."/>
            <person name="Ettema T.J."/>
        </authorList>
    </citation>
    <scope>NUCLEOTIDE SEQUENCE</scope>
</reference>
<dbReference type="EMBL" id="LAZR01009313">
    <property type="protein sequence ID" value="KKM73356.1"/>
    <property type="molecule type" value="Genomic_DNA"/>
</dbReference>
<name>A0A0F9KF95_9ZZZZ</name>
<sequence>MKKPKLRRQVDIVAVYWSDAYGCNSWETPESIDEFVERIAQASVTVGVFERYTSKAIVVSRVLSGMRNSVEGIFYIPLCMVDKIVKKGRGG</sequence>